<dbReference type="Gene3D" id="3.40.250.10">
    <property type="entry name" value="Rhodanese-like domain"/>
    <property type="match status" value="1"/>
</dbReference>
<protein>
    <recommendedName>
        <fullName evidence="1">Rhodanese domain-containing protein</fullName>
    </recommendedName>
</protein>
<dbReference type="Pfam" id="PF00581">
    <property type="entry name" value="Rhodanese"/>
    <property type="match status" value="1"/>
</dbReference>
<evidence type="ECO:0000259" key="1">
    <source>
        <dbReference type="PROSITE" id="PS50206"/>
    </source>
</evidence>
<feature type="domain" description="Rhodanese" evidence="1">
    <location>
        <begin position="59"/>
        <end position="148"/>
    </location>
</feature>
<dbReference type="EMBL" id="AP025591">
    <property type="protein sequence ID" value="BDG06036.1"/>
    <property type="molecule type" value="Genomic_DNA"/>
</dbReference>
<dbReference type="SUPFAM" id="SSF52821">
    <property type="entry name" value="Rhodanese/Cell cycle control phosphatase"/>
    <property type="match status" value="1"/>
</dbReference>
<dbReference type="InterPro" id="IPR001763">
    <property type="entry name" value="Rhodanese-like_dom"/>
</dbReference>
<reference evidence="3" key="1">
    <citation type="journal article" date="2022" name="Int. J. Syst. Evol. Microbiol.">
        <title>Anaeromyxobacter oryzae sp. nov., Anaeromyxobacter diazotrophicus sp. nov. and Anaeromyxobacter paludicola sp. nov., isolated from paddy soils.</title>
        <authorList>
            <person name="Itoh H."/>
            <person name="Xu Z."/>
            <person name="Mise K."/>
            <person name="Masuda Y."/>
            <person name="Ushijima N."/>
            <person name="Hayakawa C."/>
            <person name="Shiratori Y."/>
            <person name="Senoo K."/>
        </authorList>
    </citation>
    <scope>NUCLEOTIDE SEQUENCE [LARGE SCALE GENOMIC DNA]</scope>
    <source>
        <strain evidence="3">Red232</strain>
    </source>
</reference>
<dbReference type="RefSeq" id="WP_248355304.1">
    <property type="nucleotide sequence ID" value="NZ_AP025591.1"/>
</dbReference>
<evidence type="ECO:0000313" key="2">
    <source>
        <dbReference type="EMBL" id="BDG06036.1"/>
    </source>
</evidence>
<name>A0ABM7X2R9_9BACT</name>
<gene>
    <name evidence="2" type="ORF">AMOR_50320</name>
</gene>
<keyword evidence="3" id="KW-1185">Reference proteome</keyword>
<accession>A0ABM7X2R9</accession>
<organism evidence="2 3">
    <name type="scientific">Anaeromyxobacter oryzae</name>
    <dbReference type="NCBI Taxonomy" id="2918170"/>
    <lineage>
        <taxon>Bacteria</taxon>
        <taxon>Pseudomonadati</taxon>
        <taxon>Myxococcota</taxon>
        <taxon>Myxococcia</taxon>
        <taxon>Myxococcales</taxon>
        <taxon>Cystobacterineae</taxon>
        <taxon>Anaeromyxobacteraceae</taxon>
        <taxon>Anaeromyxobacter</taxon>
    </lineage>
</organism>
<dbReference type="Proteomes" id="UP001162891">
    <property type="component" value="Chromosome"/>
</dbReference>
<dbReference type="InterPro" id="IPR036873">
    <property type="entry name" value="Rhodanese-like_dom_sf"/>
</dbReference>
<dbReference type="PROSITE" id="PS50206">
    <property type="entry name" value="RHODANESE_3"/>
    <property type="match status" value="1"/>
</dbReference>
<dbReference type="CDD" id="cd00158">
    <property type="entry name" value="RHOD"/>
    <property type="match status" value="1"/>
</dbReference>
<proteinExistence type="predicted"/>
<evidence type="ECO:0000313" key="3">
    <source>
        <dbReference type="Proteomes" id="UP001162891"/>
    </source>
</evidence>
<sequence length="218" mass="22080">MTFDPKKGAALLLGAAALYLVGAVATGHSARAEVPPDVTPRAADAALDVWKAAAGLVEADGKALVLDVRPADAYARYHLPGAESAPGASAADVAARAAGRPFVLVYAGKDEVAQKLVTEARKQSSGARIHYLVDGARAWYLALALPVPLFAEAGPPDGYAEALAQLQSWLAYPDPSARGATLQSIQALAKAGYQPSLLKAGGGPKAGGAKKKISGGCG</sequence>